<evidence type="ECO:0000259" key="3">
    <source>
        <dbReference type="PROSITE" id="PS51747"/>
    </source>
</evidence>
<dbReference type="InterPro" id="IPR016193">
    <property type="entry name" value="Cytidine_deaminase-like"/>
</dbReference>
<feature type="domain" description="CMP/dCMP-type deaminase" evidence="3">
    <location>
        <begin position="148"/>
        <end position="302"/>
    </location>
</feature>
<evidence type="ECO:0000313" key="4">
    <source>
        <dbReference type="EMBL" id="CEK52067.1"/>
    </source>
</evidence>
<evidence type="ECO:0000256" key="1">
    <source>
        <dbReference type="ARBA" id="ARBA00022694"/>
    </source>
</evidence>
<evidence type="ECO:0000256" key="2">
    <source>
        <dbReference type="ARBA" id="ARBA00038160"/>
    </source>
</evidence>
<dbReference type="PANTHER" id="PTHR11079">
    <property type="entry name" value="CYTOSINE DEAMINASE FAMILY MEMBER"/>
    <property type="match status" value="1"/>
</dbReference>
<proteinExistence type="inferred from homology"/>
<organism evidence="4">
    <name type="scientific">Arion vulgaris</name>
    <dbReference type="NCBI Taxonomy" id="1028688"/>
    <lineage>
        <taxon>Eukaryota</taxon>
        <taxon>Metazoa</taxon>
        <taxon>Spiralia</taxon>
        <taxon>Lophotrochozoa</taxon>
        <taxon>Mollusca</taxon>
        <taxon>Gastropoda</taxon>
        <taxon>Heterobranchia</taxon>
        <taxon>Euthyneura</taxon>
        <taxon>Panpulmonata</taxon>
        <taxon>Eupulmonata</taxon>
        <taxon>Stylommatophora</taxon>
        <taxon>Helicina</taxon>
        <taxon>Arionoidea</taxon>
        <taxon>Arionidae</taxon>
        <taxon>Arion</taxon>
    </lineage>
</organism>
<dbReference type="GO" id="GO:0008033">
    <property type="term" value="P:tRNA processing"/>
    <property type="evidence" value="ECO:0007669"/>
    <property type="project" value="UniProtKB-KW"/>
</dbReference>
<dbReference type="AlphaFoldDB" id="A0A0B6Y6V9"/>
<dbReference type="EMBL" id="HACG01005202">
    <property type="protein sequence ID" value="CEK52067.1"/>
    <property type="molecule type" value="Transcribed_RNA"/>
</dbReference>
<protein>
    <recommendedName>
        <fullName evidence="3">CMP/dCMP-type deaminase domain-containing protein</fullName>
    </recommendedName>
</protein>
<dbReference type="SUPFAM" id="SSF53927">
    <property type="entry name" value="Cytidine deaminase-like"/>
    <property type="match status" value="1"/>
</dbReference>
<keyword evidence="1" id="KW-0819">tRNA processing</keyword>
<name>A0A0B6Y6V9_9EUPU</name>
<dbReference type="PROSITE" id="PS51747">
    <property type="entry name" value="CYT_DCMP_DEAMINASES_2"/>
    <property type="match status" value="1"/>
</dbReference>
<dbReference type="InterPro" id="IPR002125">
    <property type="entry name" value="CMP_dCMP_dom"/>
</dbReference>
<dbReference type="GO" id="GO:0052717">
    <property type="term" value="F:tRNA-specific adenosine-34 deaminase activity"/>
    <property type="evidence" value="ECO:0007669"/>
    <property type="project" value="TreeGrafter"/>
</dbReference>
<dbReference type="CDD" id="cd01285">
    <property type="entry name" value="nucleoside_deaminase"/>
    <property type="match status" value="1"/>
</dbReference>
<dbReference type="GO" id="GO:0005737">
    <property type="term" value="C:cytoplasm"/>
    <property type="evidence" value="ECO:0007669"/>
    <property type="project" value="TreeGrafter"/>
</dbReference>
<reference evidence="4" key="1">
    <citation type="submission" date="2014-12" db="EMBL/GenBank/DDBJ databases">
        <title>Insight into the proteome of Arion vulgaris.</title>
        <authorList>
            <person name="Aradska J."/>
            <person name="Bulat T."/>
            <person name="Smidak R."/>
            <person name="Sarate P."/>
            <person name="Gangsoo J."/>
            <person name="Sialana F."/>
            <person name="Bilban M."/>
            <person name="Lubec G."/>
        </authorList>
    </citation>
    <scope>NUCLEOTIDE SEQUENCE</scope>
    <source>
        <tissue evidence="4">Skin</tissue>
    </source>
</reference>
<dbReference type="Pfam" id="PF00383">
    <property type="entry name" value="dCMP_cyt_deam_1"/>
    <property type="match status" value="1"/>
</dbReference>
<dbReference type="PANTHER" id="PTHR11079:SF156">
    <property type="entry name" value="INACTIVE TRNA-SPECIFIC ADENOSINE DEAMINASE-LIKE PROTEIN 3-RELATED"/>
    <property type="match status" value="1"/>
</dbReference>
<dbReference type="GO" id="GO:0005634">
    <property type="term" value="C:nucleus"/>
    <property type="evidence" value="ECO:0007669"/>
    <property type="project" value="TreeGrafter"/>
</dbReference>
<dbReference type="Gene3D" id="3.40.140.10">
    <property type="entry name" value="Cytidine Deaminase, domain 2"/>
    <property type="match status" value="1"/>
</dbReference>
<accession>A0A0B6Y6V9</accession>
<sequence>MENCEQPHPVLADSYLKPIDLMDVFVANITDKKQTARIIKELAIRAPLGDLQHLKRVRSLTGKEGSLQIVLYKAASDESCVKSDSRICTDVHNIEGLGSPYLVKVPATLPLTRYQYNQATQFWPVNFHENKEIASLLSGQYFQESQVEEIENLMRHAVKLAHIAKDKKQLPIGAIIVDPVTKMVIAEAHDLRLAGYPLQHAVMVAIDLVAHSQGGGMWQFDECHPSLKHCQPSEDCAPTAEPYLCTGYDLYLTQEPCVMCSMALVHSRIGRVFYGSSQPSGALGSHYKLHCQTGLNHHYSVFSGCLRRETDQLYADR</sequence>
<comment type="similarity">
    <text evidence="2">Belongs to the cytidine and deoxycytidylate deaminase family. ADAT3 subfamily.</text>
</comment>
<gene>
    <name evidence="4" type="primary">ORF15380</name>
</gene>